<dbReference type="Gene3D" id="3.40.50.300">
    <property type="entry name" value="P-loop containing nucleotide triphosphate hydrolases"/>
    <property type="match status" value="2"/>
</dbReference>
<feature type="domain" description="DNA2/NAM7 helicase helicase" evidence="7">
    <location>
        <begin position="701"/>
        <end position="777"/>
    </location>
</feature>
<dbReference type="GO" id="GO:0016787">
    <property type="term" value="F:hydrolase activity"/>
    <property type="evidence" value="ECO:0007669"/>
    <property type="project" value="UniProtKB-KW"/>
</dbReference>
<feature type="region of interest" description="Disordered" evidence="6">
    <location>
        <begin position="1044"/>
        <end position="1093"/>
    </location>
</feature>
<comment type="caution">
    <text evidence="9">The sequence shown here is derived from an EMBL/GenBank/DDBJ whole genome shotgun (WGS) entry which is preliminary data.</text>
</comment>
<dbReference type="InterPro" id="IPR041679">
    <property type="entry name" value="DNA2/NAM7-like_C"/>
</dbReference>
<feature type="compositionally biased region" description="Gly residues" evidence="6">
    <location>
        <begin position="1060"/>
        <end position="1093"/>
    </location>
</feature>
<dbReference type="SUPFAM" id="SSF52540">
    <property type="entry name" value="P-loop containing nucleoside triphosphate hydrolases"/>
    <property type="match status" value="1"/>
</dbReference>
<evidence type="ECO:0000256" key="4">
    <source>
        <dbReference type="ARBA" id="ARBA00022806"/>
    </source>
</evidence>
<keyword evidence="5" id="KW-0067">ATP-binding</keyword>
<proteinExistence type="inferred from homology"/>
<feature type="domain" description="DNA2/NAM7 helicase-like C-terminal" evidence="8">
    <location>
        <begin position="796"/>
        <end position="998"/>
    </location>
</feature>
<evidence type="ECO:0000256" key="6">
    <source>
        <dbReference type="SAM" id="MobiDB-lite"/>
    </source>
</evidence>
<dbReference type="GO" id="GO:0005524">
    <property type="term" value="F:ATP binding"/>
    <property type="evidence" value="ECO:0007669"/>
    <property type="project" value="UniProtKB-KW"/>
</dbReference>
<dbReference type="PANTHER" id="PTHR43788">
    <property type="entry name" value="DNA2/NAM7 HELICASE FAMILY MEMBER"/>
    <property type="match status" value="1"/>
</dbReference>
<keyword evidence="4" id="KW-0347">Helicase</keyword>
<dbReference type="CDD" id="cd18808">
    <property type="entry name" value="SF1_C_Upf1"/>
    <property type="match status" value="1"/>
</dbReference>
<gene>
    <name evidence="9" type="ORF">B0H64DRAFT_434714</name>
</gene>
<keyword evidence="3 9" id="KW-0378">Hydrolase</keyword>
<dbReference type="PANTHER" id="PTHR43788:SF8">
    <property type="entry name" value="DNA-BINDING PROTEIN SMUBP-2"/>
    <property type="match status" value="1"/>
</dbReference>
<evidence type="ECO:0000259" key="8">
    <source>
        <dbReference type="Pfam" id="PF13087"/>
    </source>
</evidence>
<dbReference type="EMBL" id="JAUEPN010000006">
    <property type="protein sequence ID" value="KAK3293556.1"/>
    <property type="molecule type" value="Genomic_DNA"/>
</dbReference>
<dbReference type="Proteomes" id="UP001278766">
    <property type="component" value="Unassembled WGS sequence"/>
</dbReference>
<dbReference type="Pfam" id="PF13086">
    <property type="entry name" value="AAA_11"/>
    <property type="match status" value="1"/>
</dbReference>
<evidence type="ECO:0000256" key="5">
    <source>
        <dbReference type="ARBA" id="ARBA00022840"/>
    </source>
</evidence>
<evidence type="ECO:0000259" key="7">
    <source>
        <dbReference type="Pfam" id="PF13086"/>
    </source>
</evidence>
<keyword evidence="10" id="KW-1185">Reference proteome</keyword>
<keyword evidence="2" id="KW-0547">Nucleotide-binding</keyword>
<evidence type="ECO:0000256" key="1">
    <source>
        <dbReference type="ARBA" id="ARBA00007913"/>
    </source>
</evidence>
<evidence type="ECO:0000256" key="2">
    <source>
        <dbReference type="ARBA" id="ARBA00022741"/>
    </source>
</evidence>
<dbReference type="InterPro" id="IPR050534">
    <property type="entry name" value="Coronavir_polyprotein_1ab"/>
</dbReference>
<sequence length="1093" mass="120737">MSSTGATTKATRRLRDCAFVFNKKGGLAFAEDNSSSDEVSVIGGMKVGYPGNHQTRFYVNDLAMHGPHVGLRIIFPVLQNLDYVSFSDCHGKPLKERSITIQLKAGTFVSSGRVLSPEDLARLPPRTSDKNDTLSVLRFTLKANEKAYVENYGMPTVCVSPADQAIFDKDAKIDDAVSLREFCFQRAFEVIIPNFSTRLPAINNQLRTVFPPRFETPYPYTNGEWNPARFEVELKEFARDTPYQPSYKFHRHQDYAVAIAHGVVQDAYHFMKDVMAIRKERVECAFLKVAPDNTKEFRVLVWHHLDLTSRQKGKFGNTLARLLKGDARFGLAFAPPPVDKAKDTDFWRARQISADPWKETGCDFAMEIRRPLGPNNPGNRVARRDIVAFDTYNEFEDGEDVAKARVNAVNPLWEEYAPATDVKVAAKAYEQQIANLIKNDLLAGSGFNTLLHSPAPPTNLTGDDAEVDSITNAPQGMKLVHGQHSLKKVNIDTGNTKNRLWAIVRDGIGEATFERFCEYMKVNRLGVIPLIGFAGSGKTQMSSYVSFLLMQAVGSLYCAAPTHVATSNFAERLFDLGVKAAKELGSNCRAPLVVRGYRINKDLDAFEKIALRFDLSKVADPFVTARWNLRLSVCEWLLKVVGAPGYKLAEIDPEQLHDLRKEFLGKAHYGTLRLWLEGKLDSGFRGQRDGTSDTRSPCEIAEEVMVQIIMRSNAVCSTPHLAGQPPYRLYNRDLAKGVVLDEAGAMHVADALLVWGPGCRPCVLAGDERQLAPTVMTHGEKRQGRIVNVYSNQSKISVLEKLRRSGWPCFILTTQYRVVKGSFDLAQSIIYPDIKGLFEYGETTALGHHPMATKIETWVTMEYNASASPAGTILPLFFHCHGSRCEVDKAMVSRYNEGQNGLVVKLVRGLVGLGVTTSDIVVITPYRANLKRLEMALQAAGCDVAVSTTDSSQGREALVVVLALVVDRTTGPLFVADSHRICVATTRHVGALFVVGDINSARDTKDRVEEAVRSDEGQHLLLNRTAYRKFMQYFKDNRRVVEYFGPGTEPDQPPREASAGAGGAGARGGRGGQGGSRRGRGAGGRAGAGAGRW</sequence>
<dbReference type="InterPro" id="IPR027417">
    <property type="entry name" value="P-loop_NTPase"/>
</dbReference>
<accession>A0AAE0HDF0</accession>
<dbReference type="AlphaFoldDB" id="A0AAE0HDF0"/>
<reference evidence="9" key="2">
    <citation type="submission" date="2023-06" db="EMBL/GenBank/DDBJ databases">
        <authorList>
            <consortium name="Lawrence Berkeley National Laboratory"/>
            <person name="Haridas S."/>
            <person name="Hensen N."/>
            <person name="Bonometti L."/>
            <person name="Westerberg I."/>
            <person name="Brannstrom I.O."/>
            <person name="Guillou S."/>
            <person name="Cros-Aarteil S."/>
            <person name="Calhoun S."/>
            <person name="Kuo A."/>
            <person name="Mondo S."/>
            <person name="Pangilinan J."/>
            <person name="Riley R."/>
            <person name="Labutti K."/>
            <person name="Andreopoulos B."/>
            <person name="Lipzen A."/>
            <person name="Chen C."/>
            <person name="Yanf M."/>
            <person name="Daum C."/>
            <person name="Ng V."/>
            <person name="Clum A."/>
            <person name="Steindorff A."/>
            <person name="Ohm R."/>
            <person name="Martin F."/>
            <person name="Silar P."/>
            <person name="Natvig D."/>
            <person name="Lalanne C."/>
            <person name="Gautier V."/>
            <person name="Ament-Velasquez S.L."/>
            <person name="Kruys A."/>
            <person name="Hutchinson M.I."/>
            <person name="Powell A.J."/>
            <person name="Barry K."/>
            <person name="Miller A.N."/>
            <person name="Grigoriev I.V."/>
            <person name="Debuchy R."/>
            <person name="Gladieux P."/>
            <person name="Thoren M.H."/>
            <person name="Johannesson H."/>
        </authorList>
    </citation>
    <scope>NUCLEOTIDE SEQUENCE</scope>
    <source>
        <strain evidence="9">CBS 168.71</strain>
    </source>
</reference>
<dbReference type="InterPro" id="IPR041677">
    <property type="entry name" value="DNA2/NAM7_AAA_11"/>
</dbReference>
<dbReference type="InterPro" id="IPR047187">
    <property type="entry name" value="SF1_C_Upf1"/>
</dbReference>
<evidence type="ECO:0000313" key="9">
    <source>
        <dbReference type="EMBL" id="KAK3293556.1"/>
    </source>
</evidence>
<dbReference type="GO" id="GO:0043139">
    <property type="term" value="F:5'-3' DNA helicase activity"/>
    <property type="evidence" value="ECO:0007669"/>
    <property type="project" value="TreeGrafter"/>
</dbReference>
<name>A0AAE0HDF0_9PEZI</name>
<dbReference type="GeneID" id="87843045"/>
<protein>
    <submittedName>
        <fullName evidence="9">P-loop containing nucleoside triphosphate hydrolase protein</fullName>
    </submittedName>
</protein>
<evidence type="ECO:0000313" key="10">
    <source>
        <dbReference type="Proteomes" id="UP001278766"/>
    </source>
</evidence>
<comment type="similarity">
    <text evidence="1">Belongs to the DNA2/NAM7 helicase family.</text>
</comment>
<dbReference type="RefSeq" id="XP_062657070.1">
    <property type="nucleotide sequence ID" value="XM_062806097.1"/>
</dbReference>
<evidence type="ECO:0000256" key="3">
    <source>
        <dbReference type="ARBA" id="ARBA00022801"/>
    </source>
</evidence>
<reference evidence="9" key="1">
    <citation type="journal article" date="2023" name="Mol. Phylogenet. Evol.">
        <title>Genome-scale phylogeny and comparative genomics of the fungal order Sordariales.</title>
        <authorList>
            <person name="Hensen N."/>
            <person name="Bonometti L."/>
            <person name="Westerberg I."/>
            <person name="Brannstrom I.O."/>
            <person name="Guillou S."/>
            <person name="Cros-Aarteil S."/>
            <person name="Calhoun S."/>
            <person name="Haridas S."/>
            <person name="Kuo A."/>
            <person name="Mondo S."/>
            <person name="Pangilinan J."/>
            <person name="Riley R."/>
            <person name="LaButti K."/>
            <person name="Andreopoulos B."/>
            <person name="Lipzen A."/>
            <person name="Chen C."/>
            <person name="Yan M."/>
            <person name="Daum C."/>
            <person name="Ng V."/>
            <person name="Clum A."/>
            <person name="Steindorff A."/>
            <person name="Ohm R.A."/>
            <person name="Martin F."/>
            <person name="Silar P."/>
            <person name="Natvig D.O."/>
            <person name="Lalanne C."/>
            <person name="Gautier V."/>
            <person name="Ament-Velasquez S.L."/>
            <person name="Kruys A."/>
            <person name="Hutchinson M.I."/>
            <person name="Powell A.J."/>
            <person name="Barry K."/>
            <person name="Miller A.N."/>
            <person name="Grigoriev I.V."/>
            <person name="Debuchy R."/>
            <person name="Gladieux P."/>
            <person name="Hiltunen Thoren M."/>
            <person name="Johannesson H."/>
        </authorList>
    </citation>
    <scope>NUCLEOTIDE SEQUENCE</scope>
    <source>
        <strain evidence="9">CBS 168.71</strain>
    </source>
</reference>
<dbReference type="Pfam" id="PF13087">
    <property type="entry name" value="AAA_12"/>
    <property type="match status" value="1"/>
</dbReference>
<organism evidence="9 10">
    <name type="scientific">Chaetomium fimeti</name>
    <dbReference type="NCBI Taxonomy" id="1854472"/>
    <lineage>
        <taxon>Eukaryota</taxon>
        <taxon>Fungi</taxon>
        <taxon>Dikarya</taxon>
        <taxon>Ascomycota</taxon>
        <taxon>Pezizomycotina</taxon>
        <taxon>Sordariomycetes</taxon>
        <taxon>Sordariomycetidae</taxon>
        <taxon>Sordariales</taxon>
        <taxon>Chaetomiaceae</taxon>
        <taxon>Chaetomium</taxon>
    </lineage>
</organism>